<evidence type="ECO:0008006" key="6">
    <source>
        <dbReference type="Google" id="ProtNLM"/>
    </source>
</evidence>
<dbReference type="EMBL" id="QEWE01000022">
    <property type="protein sequence ID" value="REJ27165.1"/>
    <property type="molecule type" value="Genomic_DNA"/>
</dbReference>
<dbReference type="OrthoDB" id="2943632at2"/>
<keyword evidence="1" id="KW-1133">Transmembrane helix</keyword>
<proteinExistence type="predicted"/>
<dbReference type="Pfam" id="PF14143">
    <property type="entry name" value="YrhC"/>
    <property type="match status" value="1"/>
</dbReference>
<evidence type="ECO:0000256" key="1">
    <source>
        <dbReference type="SAM" id="Phobius"/>
    </source>
</evidence>
<evidence type="ECO:0000313" key="4">
    <source>
        <dbReference type="Proteomes" id="UP000075683"/>
    </source>
</evidence>
<gene>
    <name evidence="2" type="ORF">B4135_3275</name>
    <name evidence="3" type="ORF">C6P37_11880</name>
</gene>
<dbReference type="Proteomes" id="UP000257014">
    <property type="component" value="Unassembled WGS sequence"/>
</dbReference>
<evidence type="ECO:0000313" key="3">
    <source>
        <dbReference type="EMBL" id="REJ27165.1"/>
    </source>
</evidence>
<reference evidence="3 5" key="2">
    <citation type="submission" date="2018-03" db="EMBL/GenBank/DDBJ databases">
        <authorList>
            <person name="Keele B.F."/>
        </authorList>
    </citation>
    <scope>NUCLEOTIDE SEQUENCE [LARGE SCALE GENOMIC DNA]</scope>
    <source>
        <strain evidence="3">ZCTH4_d</strain>
    </source>
</reference>
<sequence length="79" mass="9477">MEGKKKKLREKISDYQHFSFVLIALSAFLYIGIFVDQYQYEGRRVFLLAAGMILFLLSAFFFRFLSGRYEKMLEEMEEK</sequence>
<evidence type="ECO:0000313" key="2">
    <source>
        <dbReference type="EMBL" id="KYD11160.1"/>
    </source>
</evidence>
<feature type="transmembrane region" description="Helical" evidence="1">
    <location>
        <begin position="12"/>
        <end position="33"/>
    </location>
</feature>
<dbReference type="Proteomes" id="UP000075683">
    <property type="component" value="Unassembled WGS sequence"/>
</dbReference>
<evidence type="ECO:0000313" key="5">
    <source>
        <dbReference type="Proteomes" id="UP000257014"/>
    </source>
</evidence>
<keyword evidence="1" id="KW-0812">Transmembrane</keyword>
<name>A0A150LG03_9BACI</name>
<dbReference type="STRING" id="301148.B4135_3275"/>
<protein>
    <recommendedName>
        <fullName evidence="6">YrhC family protein</fullName>
    </recommendedName>
</protein>
<dbReference type="InterPro" id="IPR025418">
    <property type="entry name" value="YrhC-like"/>
</dbReference>
<feature type="transmembrane region" description="Helical" evidence="1">
    <location>
        <begin position="45"/>
        <end position="65"/>
    </location>
</feature>
<dbReference type="RefSeq" id="WP_061569668.1">
    <property type="nucleotide sequence ID" value="NZ_JBAIZG010000073.1"/>
</dbReference>
<dbReference type="AlphaFoldDB" id="A0A150LG03"/>
<accession>A0A150LG03</accession>
<organism evidence="2 4">
    <name type="scientific">Caldibacillus debilis</name>
    <dbReference type="NCBI Taxonomy" id="301148"/>
    <lineage>
        <taxon>Bacteria</taxon>
        <taxon>Bacillati</taxon>
        <taxon>Bacillota</taxon>
        <taxon>Bacilli</taxon>
        <taxon>Bacillales</taxon>
        <taxon>Bacillaceae</taxon>
        <taxon>Caldibacillus</taxon>
    </lineage>
</organism>
<dbReference type="EMBL" id="LQYT01000113">
    <property type="protein sequence ID" value="KYD11160.1"/>
    <property type="molecule type" value="Genomic_DNA"/>
</dbReference>
<reference evidence="2 4" key="1">
    <citation type="submission" date="2016-01" db="EMBL/GenBank/DDBJ databases">
        <title>Draft Genome Sequences of Seven Thermophilic Sporeformers Isolated from Foods.</title>
        <authorList>
            <person name="Berendsen E.M."/>
            <person name="Wells-Bennik M.H."/>
            <person name="Krawcyk A.O."/>
            <person name="De Jong A."/>
            <person name="Holsappel S."/>
            <person name="Eijlander R.T."/>
            <person name="Kuipers O.P."/>
        </authorList>
    </citation>
    <scope>NUCLEOTIDE SEQUENCE [LARGE SCALE GENOMIC DNA]</scope>
    <source>
        <strain evidence="2 4">B4135</strain>
    </source>
</reference>
<keyword evidence="1" id="KW-0472">Membrane</keyword>
<comment type="caution">
    <text evidence="2">The sequence shown here is derived from an EMBL/GenBank/DDBJ whole genome shotgun (WGS) entry which is preliminary data.</text>
</comment>